<dbReference type="AlphaFoldDB" id="A0A5E4G0N4"/>
<reference evidence="24" key="1">
    <citation type="journal article" date="2020" name="Plant J.">
        <title>Transposons played a major role in the diversification between the closely related almond and peach genomes: results from the almond genome sequence.</title>
        <authorList>
            <person name="Alioto T."/>
            <person name="Alexiou K.G."/>
            <person name="Bardil A."/>
            <person name="Barteri F."/>
            <person name="Castanera R."/>
            <person name="Cruz F."/>
            <person name="Dhingra A."/>
            <person name="Duval H."/>
            <person name="Fernandez I Marti A."/>
            <person name="Frias L."/>
            <person name="Galan B."/>
            <person name="Garcia J.L."/>
            <person name="Howad W."/>
            <person name="Gomez-Garrido J."/>
            <person name="Gut M."/>
            <person name="Julca I."/>
            <person name="Morata J."/>
            <person name="Puigdomenech P."/>
            <person name="Ribeca P."/>
            <person name="Rubio Cabetas M.J."/>
            <person name="Vlasova A."/>
            <person name="Wirthensohn M."/>
            <person name="Garcia-Mas J."/>
            <person name="Gabaldon T."/>
            <person name="Casacuberta J.M."/>
            <person name="Arus P."/>
        </authorList>
    </citation>
    <scope>NUCLEOTIDE SEQUENCE [LARGE SCALE GENOMIC DNA]</scope>
    <source>
        <strain evidence="24">cv. Texas</strain>
    </source>
</reference>
<dbReference type="InterPro" id="IPR008271">
    <property type="entry name" value="Ser/Thr_kinase_AS"/>
</dbReference>
<proteinExistence type="inferred from homology"/>
<dbReference type="Proteomes" id="UP000327085">
    <property type="component" value="Chromosome 6"/>
</dbReference>
<keyword evidence="9 19" id="KW-0547">Nucleotide-binding</keyword>
<evidence type="ECO:0000256" key="2">
    <source>
        <dbReference type="ARBA" id="ARBA00012513"/>
    </source>
</evidence>
<dbReference type="SMART" id="SM00220">
    <property type="entry name" value="S_TKc"/>
    <property type="match status" value="1"/>
</dbReference>
<feature type="transmembrane region" description="Helical" evidence="21">
    <location>
        <begin position="16"/>
        <end position="42"/>
    </location>
</feature>
<evidence type="ECO:0000256" key="21">
    <source>
        <dbReference type="SAM" id="Phobius"/>
    </source>
</evidence>
<comment type="similarity">
    <text evidence="20">Belongs to the protein kinase superfamily.</text>
</comment>
<evidence type="ECO:0000256" key="19">
    <source>
        <dbReference type="PROSITE-ProRule" id="PRU10141"/>
    </source>
</evidence>
<evidence type="ECO:0000256" key="1">
    <source>
        <dbReference type="ARBA" id="ARBA00004479"/>
    </source>
</evidence>
<evidence type="ECO:0000313" key="24">
    <source>
        <dbReference type="Proteomes" id="UP000327085"/>
    </source>
</evidence>
<dbReference type="InterPro" id="IPR000719">
    <property type="entry name" value="Prot_kinase_dom"/>
</dbReference>
<evidence type="ECO:0000256" key="11">
    <source>
        <dbReference type="ARBA" id="ARBA00022840"/>
    </source>
</evidence>
<protein>
    <recommendedName>
        <fullName evidence="2">non-specific serine/threonine protein kinase</fullName>
        <ecNumber evidence="2">2.7.11.1</ecNumber>
    </recommendedName>
</protein>
<dbReference type="PROSITE" id="PS00108">
    <property type="entry name" value="PROTEIN_KINASE_ST"/>
    <property type="match status" value="1"/>
</dbReference>
<dbReference type="InterPro" id="IPR017441">
    <property type="entry name" value="Protein_kinase_ATP_BS"/>
</dbReference>
<dbReference type="PANTHER" id="PTHR47976">
    <property type="entry name" value="G-TYPE LECTIN S-RECEPTOR-LIKE SERINE/THREONINE-PROTEIN KINASE SD2-5"/>
    <property type="match status" value="1"/>
</dbReference>
<evidence type="ECO:0000256" key="17">
    <source>
        <dbReference type="ARBA" id="ARBA00047899"/>
    </source>
</evidence>
<evidence type="ECO:0000259" key="22">
    <source>
        <dbReference type="PROSITE" id="PS50011"/>
    </source>
</evidence>
<dbReference type="InterPro" id="IPR051343">
    <property type="entry name" value="G-type_lectin_kinases/EP1-like"/>
</dbReference>
<feature type="domain" description="Protein kinase" evidence="22">
    <location>
        <begin position="74"/>
        <end position="348"/>
    </location>
</feature>
<dbReference type="FunFam" id="3.30.200.20:FF:000059">
    <property type="entry name" value="S-receptor-like serine/threonine-protein kinase"/>
    <property type="match status" value="1"/>
</dbReference>
<dbReference type="GO" id="GO:0016020">
    <property type="term" value="C:membrane"/>
    <property type="evidence" value="ECO:0007669"/>
    <property type="project" value="UniProtKB-SubCell"/>
</dbReference>
<evidence type="ECO:0000256" key="12">
    <source>
        <dbReference type="ARBA" id="ARBA00022989"/>
    </source>
</evidence>
<dbReference type="PROSITE" id="PS50011">
    <property type="entry name" value="PROTEIN_KINASE_DOM"/>
    <property type="match status" value="1"/>
</dbReference>
<sequence length="364" mass="41471">MGPGGGYSKKKDNSTLIVVGSVLLSSSGFLNFLLLLTIYLVVSRIYYRKAKVSQPYLVMNLKYFTYEELEEATNGFKEELGHGGFATVFKGVLGADMGKFVAVKRLDSMVKESEWEFKAEMSAISRTNHRNLVQLLGYCNEGEHRMLVYEFMSNGSLAGFLFGESRPNWYQRREIALGIARGLLYLHEECNSQIIHCDIKPQNILLDDSFTARISDFGLAKLLKMDQTHTTTGMRGTRGYLAPEWFKNMPITGKVDVYSYGIMLLEIICCRRNFQEEAEDEDQMVLADWAYDCYEQKKVHLLLQNDDEAMDDIKKLEKYVMIAMWCIQEDPSLRPTAKKLTMMLEGTVEVSIPPDPSSFTSSIQ</sequence>
<feature type="binding site" evidence="19">
    <location>
        <position position="104"/>
    </location>
    <ligand>
        <name>ATP</name>
        <dbReference type="ChEBI" id="CHEBI:30616"/>
    </ligand>
</feature>
<keyword evidence="12 21" id="KW-1133">Transmembrane helix</keyword>
<dbReference type="InterPro" id="IPR011009">
    <property type="entry name" value="Kinase-like_dom_sf"/>
</dbReference>
<comment type="catalytic activity">
    <reaction evidence="18">
        <text>L-seryl-[protein] + ATP = O-phospho-L-seryl-[protein] + ADP + H(+)</text>
        <dbReference type="Rhea" id="RHEA:17989"/>
        <dbReference type="Rhea" id="RHEA-COMP:9863"/>
        <dbReference type="Rhea" id="RHEA-COMP:11604"/>
        <dbReference type="ChEBI" id="CHEBI:15378"/>
        <dbReference type="ChEBI" id="CHEBI:29999"/>
        <dbReference type="ChEBI" id="CHEBI:30616"/>
        <dbReference type="ChEBI" id="CHEBI:83421"/>
        <dbReference type="ChEBI" id="CHEBI:456216"/>
        <dbReference type="EC" id="2.7.11.1"/>
    </reaction>
</comment>
<dbReference type="PANTHER" id="PTHR47976:SF108">
    <property type="entry name" value="G-TYPE LECTIN S-RECEPTOR-LIKE SERINE_THREONINE-PROTEIN KINASE LECRK1"/>
    <property type="match status" value="1"/>
</dbReference>
<evidence type="ECO:0000256" key="3">
    <source>
        <dbReference type="ARBA" id="ARBA00022527"/>
    </source>
</evidence>
<accession>A0A5E4G0N4</accession>
<keyword evidence="15 23" id="KW-0675">Receptor</keyword>
<evidence type="ECO:0000256" key="14">
    <source>
        <dbReference type="ARBA" id="ARBA00023157"/>
    </source>
</evidence>
<dbReference type="InParanoid" id="A0A5E4G0N4"/>
<comment type="catalytic activity">
    <reaction evidence="17">
        <text>L-threonyl-[protein] + ATP = O-phospho-L-threonyl-[protein] + ADP + H(+)</text>
        <dbReference type="Rhea" id="RHEA:46608"/>
        <dbReference type="Rhea" id="RHEA-COMP:11060"/>
        <dbReference type="Rhea" id="RHEA-COMP:11605"/>
        <dbReference type="ChEBI" id="CHEBI:15378"/>
        <dbReference type="ChEBI" id="CHEBI:30013"/>
        <dbReference type="ChEBI" id="CHEBI:30616"/>
        <dbReference type="ChEBI" id="CHEBI:61977"/>
        <dbReference type="ChEBI" id="CHEBI:456216"/>
        <dbReference type="EC" id="2.7.11.1"/>
    </reaction>
</comment>
<evidence type="ECO:0000256" key="4">
    <source>
        <dbReference type="ARBA" id="ARBA00022536"/>
    </source>
</evidence>
<keyword evidence="5" id="KW-0808">Transferase</keyword>
<dbReference type="Gene3D" id="3.30.200.20">
    <property type="entry name" value="Phosphorylase Kinase, domain 1"/>
    <property type="match status" value="1"/>
</dbReference>
<dbReference type="EC" id="2.7.11.1" evidence="2"/>
<evidence type="ECO:0000256" key="20">
    <source>
        <dbReference type="RuleBase" id="RU000304"/>
    </source>
</evidence>
<dbReference type="PROSITE" id="PS00107">
    <property type="entry name" value="PROTEIN_KINASE_ATP"/>
    <property type="match status" value="1"/>
</dbReference>
<dbReference type="Gramene" id="VVA33223">
    <property type="protein sequence ID" value="VVA33223"/>
    <property type="gene ID" value="Prudul26B032168"/>
</dbReference>
<dbReference type="GO" id="GO:0005524">
    <property type="term" value="F:ATP binding"/>
    <property type="evidence" value="ECO:0007669"/>
    <property type="project" value="UniProtKB-UniRule"/>
</dbReference>
<keyword evidence="13 21" id="KW-0472">Membrane</keyword>
<dbReference type="EMBL" id="CABIKO010000279">
    <property type="protein sequence ID" value="VVA33223.1"/>
    <property type="molecule type" value="Genomic_DNA"/>
</dbReference>
<evidence type="ECO:0000256" key="8">
    <source>
        <dbReference type="ARBA" id="ARBA00022734"/>
    </source>
</evidence>
<organism evidence="23 24">
    <name type="scientific">Prunus dulcis</name>
    <name type="common">Almond</name>
    <name type="synonym">Amygdalus dulcis</name>
    <dbReference type="NCBI Taxonomy" id="3755"/>
    <lineage>
        <taxon>Eukaryota</taxon>
        <taxon>Viridiplantae</taxon>
        <taxon>Streptophyta</taxon>
        <taxon>Embryophyta</taxon>
        <taxon>Tracheophyta</taxon>
        <taxon>Spermatophyta</taxon>
        <taxon>Magnoliopsida</taxon>
        <taxon>eudicotyledons</taxon>
        <taxon>Gunneridae</taxon>
        <taxon>Pentapetalae</taxon>
        <taxon>rosids</taxon>
        <taxon>fabids</taxon>
        <taxon>Rosales</taxon>
        <taxon>Rosaceae</taxon>
        <taxon>Amygdaloideae</taxon>
        <taxon>Amygdaleae</taxon>
        <taxon>Prunus</taxon>
    </lineage>
</organism>
<comment type="subcellular location">
    <subcellularLocation>
        <location evidence="1">Membrane</location>
        <topology evidence="1">Single-pass type I membrane protein</topology>
    </subcellularLocation>
</comment>
<name>A0A5E4G0N4_PRUDU</name>
<keyword evidence="3 20" id="KW-0723">Serine/threonine-protein kinase</keyword>
<dbReference type="Pfam" id="PF00069">
    <property type="entry name" value="Pkinase"/>
    <property type="match status" value="1"/>
</dbReference>
<evidence type="ECO:0000256" key="9">
    <source>
        <dbReference type="ARBA" id="ARBA00022741"/>
    </source>
</evidence>
<keyword evidence="8 23" id="KW-0430">Lectin</keyword>
<keyword evidence="7" id="KW-0732">Signal</keyword>
<evidence type="ECO:0000256" key="13">
    <source>
        <dbReference type="ARBA" id="ARBA00023136"/>
    </source>
</evidence>
<keyword evidence="10" id="KW-0418">Kinase</keyword>
<keyword evidence="6 21" id="KW-0812">Transmembrane</keyword>
<keyword evidence="16" id="KW-0325">Glycoprotein</keyword>
<dbReference type="GO" id="GO:0030246">
    <property type="term" value="F:carbohydrate binding"/>
    <property type="evidence" value="ECO:0007669"/>
    <property type="project" value="UniProtKB-KW"/>
</dbReference>
<evidence type="ECO:0000256" key="18">
    <source>
        <dbReference type="ARBA" id="ARBA00048679"/>
    </source>
</evidence>
<evidence type="ECO:0000256" key="7">
    <source>
        <dbReference type="ARBA" id="ARBA00022729"/>
    </source>
</evidence>
<dbReference type="Gene3D" id="1.10.510.10">
    <property type="entry name" value="Transferase(Phosphotransferase) domain 1"/>
    <property type="match status" value="1"/>
</dbReference>
<evidence type="ECO:0000256" key="16">
    <source>
        <dbReference type="ARBA" id="ARBA00023180"/>
    </source>
</evidence>
<evidence type="ECO:0000256" key="6">
    <source>
        <dbReference type="ARBA" id="ARBA00022692"/>
    </source>
</evidence>
<dbReference type="GO" id="GO:0004674">
    <property type="term" value="F:protein serine/threonine kinase activity"/>
    <property type="evidence" value="ECO:0007669"/>
    <property type="project" value="UniProtKB-KW"/>
</dbReference>
<evidence type="ECO:0000256" key="5">
    <source>
        <dbReference type="ARBA" id="ARBA00022679"/>
    </source>
</evidence>
<evidence type="ECO:0000256" key="15">
    <source>
        <dbReference type="ARBA" id="ARBA00023170"/>
    </source>
</evidence>
<gene>
    <name evidence="23" type="ORF">ALMOND_2B032168</name>
</gene>
<evidence type="ECO:0000256" key="10">
    <source>
        <dbReference type="ARBA" id="ARBA00022777"/>
    </source>
</evidence>
<keyword evidence="4" id="KW-0245">EGF-like domain</keyword>
<keyword evidence="11 19" id="KW-0067">ATP-binding</keyword>
<dbReference type="OMA" id="MAGEDDT"/>
<dbReference type="SUPFAM" id="SSF56112">
    <property type="entry name" value="Protein kinase-like (PK-like)"/>
    <property type="match status" value="1"/>
</dbReference>
<dbReference type="FunFam" id="1.10.510.10:FF:000237">
    <property type="entry name" value="G-type lectin S-receptor-like serine/threonine-protein kinase"/>
    <property type="match status" value="1"/>
</dbReference>
<keyword evidence="14" id="KW-1015">Disulfide bond</keyword>
<evidence type="ECO:0000313" key="23">
    <source>
        <dbReference type="EMBL" id="VVA33223.1"/>
    </source>
</evidence>